<sequence>MQIAYKLFKESSQALSAKVGSFPKQIWSRCRKTLMFCIRIL</sequence>
<gene>
    <name evidence="1" type="ORF">HMPREF0973_02364</name>
</gene>
<organism evidence="1 2">
    <name type="scientific">Prevotella veroralis F0319</name>
    <dbReference type="NCBI Taxonomy" id="649761"/>
    <lineage>
        <taxon>Bacteria</taxon>
        <taxon>Pseudomonadati</taxon>
        <taxon>Bacteroidota</taxon>
        <taxon>Bacteroidia</taxon>
        <taxon>Bacteroidales</taxon>
        <taxon>Prevotellaceae</taxon>
        <taxon>Prevotella</taxon>
    </lineage>
</organism>
<name>C9MRV1_9BACT</name>
<dbReference type="Proteomes" id="UP000003327">
    <property type="component" value="Unassembled WGS sequence"/>
</dbReference>
<evidence type="ECO:0000313" key="2">
    <source>
        <dbReference type="Proteomes" id="UP000003327"/>
    </source>
</evidence>
<proteinExistence type="predicted"/>
<evidence type="ECO:0000313" key="1">
    <source>
        <dbReference type="EMBL" id="EEX17720.1"/>
    </source>
</evidence>
<comment type="caution">
    <text evidence="1">The sequence shown here is derived from an EMBL/GenBank/DDBJ whole genome shotgun (WGS) entry which is preliminary data.</text>
</comment>
<dbReference type="EMBL" id="ACVA01000057">
    <property type="protein sequence ID" value="EEX17720.1"/>
    <property type="molecule type" value="Genomic_DNA"/>
</dbReference>
<dbReference type="HOGENOM" id="CLU_3274812_0_0_10"/>
<keyword evidence="2" id="KW-1185">Reference proteome</keyword>
<protein>
    <submittedName>
        <fullName evidence="1">Uncharacterized protein</fullName>
    </submittedName>
</protein>
<reference evidence="1 2" key="1">
    <citation type="submission" date="2009-09" db="EMBL/GenBank/DDBJ databases">
        <authorList>
            <person name="Weinstock G."/>
            <person name="Sodergren E."/>
            <person name="Clifton S."/>
            <person name="Fulton L."/>
            <person name="Fulton B."/>
            <person name="Courtney L."/>
            <person name="Fronick C."/>
            <person name="Harrison M."/>
            <person name="Strong C."/>
            <person name="Farmer C."/>
            <person name="Delahaunty K."/>
            <person name="Markovic C."/>
            <person name="Hall O."/>
            <person name="Minx P."/>
            <person name="Tomlinson C."/>
            <person name="Mitreva M."/>
            <person name="Nelson J."/>
            <person name="Hou S."/>
            <person name="Wollam A."/>
            <person name="Pepin K.H."/>
            <person name="Johnson M."/>
            <person name="Bhonagiri V."/>
            <person name="Nash W.E."/>
            <person name="Warren W."/>
            <person name="Chinwalla A."/>
            <person name="Mardis E.R."/>
            <person name="Wilson R.K."/>
        </authorList>
    </citation>
    <scope>NUCLEOTIDE SEQUENCE [LARGE SCALE GENOMIC DNA]</scope>
    <source>
        <strain evidence="1 2">F0319</strain>
    </source>
</reference>
<dbReference type="AlphaFoldDB" id="C9MRV1"/>
<accession>C9MRV1</accession>